<feature type="transmembrane region" description="Helical" evidence="6">
    <location>
        <begin position="122"/>
        <end position="143"/>
    </location>
</feature>
<feature type="transmembrane region" description="Helical" evidence="6">
    <location>
        <begin position="224"/>
        <end position="246"/>
    </location>
</feature>
<evidence type="ECO:0000256" key="6">
    <source>
        <dbReference type="SAM" id="Phobius"/>
    </source>
</evidence>
<dbReference type="KEGG" id="btw:BF38_4277"/>
<evidence type="ECO:0000256" key="5">
    <source>
        <dbReference type="ARBA" id="ARBA00023136"/>
    </source>
</evidence>
<evidence type="ECO:0000256" key="1">
    <source>
        <dbReference type="ARBA" id="ARBA00004651"/>
    </source>
</evidence>
<accession>A0A0B5NKV3</accession>
<dbReference type="Proteomes" id="UP000031876">
    <property type="component" value="Chromosome"/>
</dbReference>
<dbReference type="Pfam" id="PF09678">
    <property type="entry name" value="Caa3_CtaG"/>
    <property type="match status" value="1"/>
</dbReference>
<keyword evidence="2" id="KW-1003">Cell membrane</keyword>
<dbReference type="AlphaFoldDB" id="A0A0B5NKV3"/>
<evidence type="ECO:0000313" key="9">
    <source>
        <dbReference type="Proteomes" id="UP000031876"/>
    </source>
</evidence>
<dbReference type="EMBL" id="CP053980">
    <property type="protein sequence ID" value="QKH27844.1"/>
    <property type="molecule type" value="Genomic_DNA"/>
</dbReference>
<name>A0A0B5NKV3_BACTU</name>
<feature type="transmembrane region" description="Helical" evidence="6">
    <location>
        <begin position="193"/>
        <end position="212"/>
    </location>
</feature>
<proteinExistence type="predicted"/>
<evidence type="ECO:0000313" key="10">
    <source>
        <dbReference type="Proteomes" id="UP000501107"/>
    </source>
</evidence>
<protein>
    <submittedName>
        <fullName evidence="8">Cytochrome c oxidase assembly protein</fullName>
    </submittedName>
    <submittedName>
        <fullName evidence="7">Cytochrome c oxidase caa3 assembly factor family protein</fullName>
    </submittedName>
</protein>
<keyword evidence="4 6" id="KW-1133">Transmembrane helix</keyword>
<dbReference type="InterPro" id="IPR019108">
    <property type="entry name" value="Caa3_assmbl_CtaG-rel"/>
</dbReference>
<sequence>MNNNHLHHEIWNALDILLFVFILIMLIIYIVATILSNRHYKRWPLYRSVFWVLGLICVAIAVVGPLAHRAHNDFTMHMLVHLLLGMLAPIFIALAAPMTLFLRTLNVKVARRLSRILKSRPLQILTHPIIATLLNLGGLWILYTTNLYSMMHESILLHLFIHFHVFIAGYLFTTSMIYVDLISHRYSYMYRSIILIIASAGHGILSKYIYAYPPAGVVTEQAEIGGVLMYYGGDFVDIVLIFILCLQWSRGTRQRTKVNNVVRSWDVSDFLKLKTLK</sequence>
<evidence type="ECO:0000313" key="8">
    <source>
        <dbReference type="EMBL" id="QKH27844.1"/>
    </source>
</evidence>
<organism evidence="8 10">
    <name type="scientific">Bacillus thuringiensis</name>
    <dbReference type="NCBI Taxonomy" id="1428"/>
    <lineage>
        <taxon>Bacteria</taxon>
        <taxon>Bacillati</taxon>
        <taxon>Bacillota</taxon>
        <taxon>Bacilli</taxon>
        <taxon>Bacillales</taxon>
        <taxon>Bacillaceae</taxon>
        <taxon>Bacillus</taxon>
        <taxon>Bacillus cereus group</taxon>
    </lineage>
</organism>
<feature type="transmembrane region" description="Helical" evidence="6">
    <location>
        <begin position="155"/>
        <end position="181"/>
    </location>
</feature>
<comment type="subcellular location">
    <subcellularLocation>
        <location evidence="1">Cell membrane</location>
        <topology evidence="1">Multi-pass membrane protein</topology>
    </subcellularLocation>
</comment>
<keyword evidence="3 6" id="KW-0812">Transmembrane</keyword>
<gene>
    <name evidence="7" type="ORF">BF38_4277</name>
    <name evidence="8" type="ORF">FOC89_29120</name>
</gene>
<feature type="transmembrane region" description="Helical" evidence="6">
    <location>
        <begin position="79"/>
        <end position="102"/>
    </location>
</feature>
<evidence type="ECO:0000256" key="4">
    <source>
        <dbReference type="ARBA" id="ARBA00022989"/>
    </source>
</evidence>
<keyword evidence="5 6" id="KW-0472">Membrane</keyword>
<reference evidence="7 9" key="1">
    <citation type="journal article" date="2015" name="Genome Announc.">
        <title>Complete genome sequences for 35 biothreat assay-relevant bacillus species.</title>
        <authorList>
            <person name="Johnson S.L."/>
            <person name="Daligault H.E."/>
            <person name="Davenport K.W."/>
            <person name="Jaissle J."/>
            <person name="Frey K.G."/>
            <person name="Ladner J.T."/>
            <person name="Broomall S.M."/>
            <person name="Bishop-Lilly K.A."/>
            <person name="Bruce D.C."/>
            <person name="Gibbons H.S."/>
            <person name="Coyne S.R."/>
            <person name="Lo C.C."/>
            <person name="Meincke L."/>
            <person name="Munk A.C."/>
            <person name="Koroleva G.I."/>
            <person name="Rosenzweig C.N."/>
            <person name="Palacios G.F."/>
            <person name="Redden C.L."/>
            <person name="Minogue T.D."/>
            <person name="Chain P.S."/>
        </authorList>
    </citation>
    <scope>NUCLEOTIDE SEQUENCE [LARGE SCALE GENOMIC DNA]</scope>
    <source>
        <strain evidence="7 9">HD1011</strain>
    </source>
</reference>
<dbReference type="Proteomes" id="UP000501107">
    <property type="component" value="Chromosome"/>
</dbReference>
<evidence type="ECO:0000256" key="2">
    <source>
        <dbReference type="ARBA" id="ARBA00022475"/>
    </source>
</evidence>
<evidence type="ECO:0000313" key="7">
    <source>
        <dbReference type="EMBL" id="AJG74546.1"/>
    </source>
</evidence>
<dbReference type="GO" id="GO:0005886">
    <property type="term" value="C:plasma membrane"/>
    <property type="evidence" value="ECO:0007669"/>
    <property type="project" value="UniProtKB-SubCell"/>
</dbReference>
<feature type="transmembrane region" description="Helical" evidence="6">
    <location>
        <begin position="48"/>
        <end position="67"/>
    </location>
</feature>
<reference evidence="8 10" key="2">
    <citation type="submission" date="2020-05" db="EMBL/GenBank/DDBJ databases">
        <title>FDA dAtabase for Regulatory Grade micrObial Sequences (FDA-ARGOS): Supporting development and validation of Infectious Disease Dx tests.</title>
        <authorList>
            <person name="Nelson B."/>
            <person name="Plummer A."/>
            <person name="Tallon L."/>
            <person name="Sadzewicz L."/>
            <person name="Zhao X."/>
            <person name="Vavikolanu K."/>
            <person name="Mehta A."/>
            <person name="Aluvathingal J."/>
            <person name="Nadendla S."/>
            <person name="Myers T."/>
            <person name="Yan Y."/>
            <person name="Sichtig H."/>
        </authorList>
    </citation>
    <scope>NUCLEOTIDE SEQUENCE [LARGE SCALE GENOMIC DNA]</scope>
    <source>
        <strain evidence="8 10">FDAARGOS_795</strain>
    </source>
</reference>
<dbReference type="EMBL" id="CP009335">
    <property type="protein sequence ID" value="AJG74546.1"/>
    <property type="molecule type" value="Genomic_DNA"/>
</dbReference>
<feature type="transmembrane region" description="Helical" evidence="6">
    <location>
        <begin position="16"/>
        <end position="36"/>
    </location>
</feature>
<evidence type="ECO:0000256" key="3">
    <source>
        <dbReference type="ARBA" id="ARBA00022692"/>
    </source>
</evidence>
<dbReference type="RefSeq" id="WP_001063493.1">
    <property type="nucleotide sequence ID" value="NZ_CP009335.1"/>
</dbReference>